<dbReference type="PRINTS" id="PR00344">
    <property type="entry name" value="BCTRLSENSOR"/>
</dbReference>
<dbReference type="SMART" id="SM00448">
    <property type="entry name" value="REC"/>
    <property type="match status" value="3"/>
</dbReference>
<evidence type="ECO:0000259" key="15">
    <source>
        <dbReference type="PROSITE" id="PS50112"/>
    </source>
</evidence>
<evidence type="ECO:0000256" key="3">
    <source>
        <dbReference type="ARBA" id="ARBA00012438"/>
    </source>
</evidence>
<evidence type="ECO:0000256" key="11">
    <source>
        <dbReference type="ARBA" id="ARBA00022989"/>
    </source>
</evidence>
<evidence type="ECO:0000256" key="1">
    <source>
        <dbReference type="ARBA" id="ARBA00000085"/>
    </source>
</evidence>
<keyword evidence="5" id="KW-0997">Cell inner membrane</keyword>
<evidence type="ECO:0000259" key="17">
    <source>
        <dbReference type="PROSITE" id="PS50894"/>
    </source>
</evidence>
<dbReference type="SMART" id="SM00086">
    <property type="entry name" value="PAC"/>
    <property type="match status" value="1"/>
</dbReference>
<evidence type="ECO:0000259" key="16">
    <source>
        <dbReference type="PROSITE" id="PS50113"/>
    </source>
</evidence>
<comment type="catalytic activity">
    <reaction evidence="1">
        <text>ATP + protein L-histidine = ADP + protein N-phospho-L-histidine.</text>
        <dbReference type="EC" id="2.7.13.3"/>
    </reaction>
</comment>
<dbReference type="CDD" id="cd00156">
    <property type="entry name" value="REC"/>
    <property type="match status" value="2"/>
</dbReference>
<dbReference type="SMART" id="SM00388">
    <property type="entry name" value="HisKA"/>
    <property type="match status" value="1"/>
</dbReference>
<dbReference type="Pfam" id="PF01627">
    <property type="entry name" value="Hpt"/>
    <property type="match status" value="1"/>
</dbReference>
<dbReference type="InterPro" id="IPR004358">
    <property type="entry name" value="Sig_transdc_His_kin-like_C"/>
</dbReference>
<keyword evidence="6" id="KW-0597">Phosphoprotein</keyword>
<dbReference type="InterPro" id="IPR003661">
    <property type="entry name" value="HisK_dim/P_dom"/>
</dbReference>
<keyword evidence="11" id="KW-1133">Transmembrane helix</keyword>
<proteinExistence type="predicted"/>
<dbReference type="InterPro" id="IPR036097">
    <property type="entry name" value="HisK_dim/P_sf"/>
</dbReference>
<dbReference type="InterPro" id="IPR036641">
    <property type="entry name" value="HPT_dom_sf"/>
</dbReference>
<keyword evidence="8" id="KW-0812">Transmembrane</keyword>
<feature type="domain" description="Response regulatory" evidence="14">
    <location>
        <begin position="793"/>
        <end position="910"/>
    </location>
</feature>
<feature type="domain" description="PAS" evidence="15">
    <location>
        <begin position="397"/>
        <end position="455"/>
    </location>
</feature>
<dbReference type="InterPro" id="IPR035965">
    <property type="entry name" value="PAS-like_dom_sf"/>
</dbReference>
<protein>
    <recommendedName>
        <fullName evidence="3">histidine kinase</fullName>
        <ecNumber evidence="3">2.7.13.3</ecNumber>
    </recommendedName>
</protein>
<dbReference type="InterPro" id="IPR008207">
    <property type="entry name" value="Sig_transdc_His_kin_Hpt_dom"/>
</dbReference>
<dbReference type="EC" id="2.7.13.3" evidence="3"/>
<gene>
    <name evidence="18" type="ORF">MNBD_ALPHA03-302</name>
</gene>
<dbReference type="AlphaFoldDB" id="A0A3B1B7F1"/>
<dbReference type="SMART" id="SM00387">
    <property type="entry name" value="HATPase_c"/>
    <property type="match status" value="1"/>
</dbReference>
<dbReference type="PROSITE" id="PS50110">
    <property type="entry name" value="RESPONSE_REGULATORY"/>
    <property type="match status" value="3"/>
</dbReference>
<dbReference type="GO" id="GO:0005886">
    <property type="term" value="C:plasma membrane"/>
    <property type="evidence" value="ECO:0007669"/>
    <property type="project" value="UniProtKB-SubCell"/>
</dbReference>
<keyword evidence="12" id="KW-0472">Membrane</keyword>
<feature type="domain" description="Response regulatory" evidence="14">
    <location>
        <begin position="137"/>
        <end position="254"/>
    </location>
</feature>
<dbReference type="SUPFAM" id="SSF52172">
    <property type="entry name" value="CheY-like"/>
    <property type="match status" value="3"/>
</dbReference>
<evidence type="ECO:0000256" key="7">
    <source>
        <dbReference type="ARBA" id="ARBA00022679"/>
    </source>
</evidence>
<accession>A0A3B1B7F1</accession>
<reference evidence="18" key="1">
    <citation type="submission" date="2018-06" db="EMBL/GenBank/DDBJ databases">
        <authorList>
            <person name="Zhirakovskaya E."/>
        </authorList>
    </citation>
    <scope>NUCLEOTIDE SEQUENCE</scope>
</reference>
<name>A0A3B1B7F1_9ZZZZ</name>
<dbReference type="Pfam" id="PF13426">
    <property type="entry name" value="PAS_9"/>
    <property type="match status" value="1"/>
</dbReference>
<dbReference type="PROSITE" id="PS50112">
    <property type="entry name" value="PAS"/>
    <property type="match status" value="1"/>
</dbReference>
<feature type="domain" description="Response regulatory" evidence="14">
    <location>
        <begin position="263"/>
        <end position="379"/>
    </location>
</feature>
<evidence type="ECO:0000256" key="12">
    <source>
        <dbReference type="ARBA" id="ARBA00023136"/>
    </source>
</evidence>
<sequence>MAGSTGINVATKLAEIKHSFKRHLPGKLDEIESLWASLGTAKTYDKSLDDLRRMVHSLAGSGGTFGAGAVSRIAKELEQILDSEFIRLNQKSDAATSILNAVGDGIAELRQVAENWQPSDVPYIQNTTIKRNGLGNLIYLAEDDEYFAADLIIHLEQARYRVKHFAKLSDFEKACEDELPDIVIMDVVFQDGDAAGADIIKRLRNRTESFPSVIFISVRGDMASRLAATRAGARRYFHKPLEINKLIQTVNGFTERTVKTPFRILLIDDDETLLEYYAAVLREAGMDIKTLSNPLEALTLIQEFKPDVVVTDVYMPDCSGPELAQVIRQDDTWALMPILFLSTESDMDRRLMALNFGGDDFLIKPVEVSHLETAIRTKAKRARWANRLNNDLSVALRENKFQLATMDQHDLVSTTDVAGRITNVNDKFCKISGYSREELLGQNHNILKSGKHPDEYYSELWQTISGGNVWHGRLCNRKKNGEEYWVESTIVPFLNDAGKPYKYVSARTDITTLVQTEQDLILAREEAESANHAKSQFLSSMSHELRTPMNAIMGFGQLLRMETEQPLNASQQENVDEIFKASHHLLDLINEVLDLAKIESGRVDLSMEPVGFTQVIIESLQLIMPLAQRRGIDITLTLNGSAMTVEQLSQKHHAVRVDRIRLKQVMLNLLSNAVKYNHENGKVVIDCAIKEKFARVSIVDTGPGLDAAQQAQLFKPFMRLGAQQSEVEGVGIGLVITKNLVELMGGTIGIDSELGKGCCFWAEFPNDILPSEMTAQQDVALPLEMNELIKCHGVLYIEDNPANLRLVKQLLAKKTNIHMWSAPEPRLGLELAAEHKPEVILLDINLPGMNGFEVLQHLRSRAETRETPIIAISANAMPSDIEKGLAAGFDDYITKPIDVNLLLKAIERNLHGNS</sequence>
<evidence type="ECO:0000259" key="14">
    <source>
        <dbReference type="PROSITE" id="PS50110"/>
    </source>
</evidence>
<evidence type="ECO:0000256" key="6">
    <source>
        <dbReference type="ARBA" id="ARBA00022553"/>
    </source>
</evidence>
<dbReference type="SMART" id="SM00091">
    <property type="entry name" value="PAS"/>
    <property type="match status" value="1"/>
</dbReference>
<dbReference type="Gene3D" id="3.30.565.10">
    <property type="entry name" value="Histidine kinase-like ATPase, C-terminal domain"/>
    <property type="match status" value="1"/>
</dbReference>
<dbReference type="PROSITE" id="PS50894">
    <property type="entry name" value="HPT"/>
    <property type="match status" value="1"/>
</dbReference>
<keyword evidence="7" id="KW-0808">Transferase</keyword>
<dbReference type="InterPro" id="IPR001610">
    <property type="entry name" value="PAC"/>
</dbReference>
<dbReference type="SUPFAM" id="SSF55785">
    <property type="entry name" value="PYP-like sensor domain (PAS domain)"/>
    <property type="match status" value="1"/>
</dbReference>
<dbReference type="GO" id="GO:0000155">
    <property type="term" value="F:phosphorelay sensor kinase activity"/>
    <property type="evidence" value="ECO:0007669"/>
    <property type="project" value="InterPro"/>
</dbReference>
<dbReference type="SUPFAM" id="SSF55874">
    <property type="entry name" value="ATPase domain of HSP90 chaperone/DNA topoisomerase II/histidine kinase"/>
    <property type="match status" value="1"/>
</dbReference>
<dbReference type="SUPFAM" id="SSF47226">
    <property type="entry name" value="Histidine-containing phosphotransfer domain, HPT domain"/>
    <property type="match status" value="1"/>
</dbReference>
<dbReference type="InterPro" id="IPR000014">
    <property type="entry name" value="PAS"/>
</dbReference>
<dbReference type="GO" id="GO:0009927">
    <property type="term" value="F:histidine phosphotransfer kinase activity"/>
    <property type="evidence" value="ECO:0007669"/>
    <property type="project" value="TreeGrafter"/>
</dbReference>
<evidence type="ECO:0000256" key="10">
    <source>
        <dbReference type="ARBA" id="ARBA00022840"/>
    </source>
</evidence>
<dbReference type="InterPro" id="IPR001789">
    <property type="entry name" value="Sig_transdc_resp-reg_receiver"/>
</dbReference>
<evidence type="ECO:0000256" key="8">
    <source>
        <dbReference type="ARBA" id="ARBA00022692"/>
    </source>
</evidence>
<dbReference type="Gene3D" id="1.20.120.160">
    <property type="entry name" value="HPT domain"/>
    <property type="match status" value="1"/>
</dbReference>
<dbReference type="Pfam" id="PF02518">
    <property type="entry name" value="HATPase_c"/>
    <property type="match status" value="1"/>
</dbReference>
<dbReference type="Gene3D" id="1.10.287.130">
    <property type="match status" value="1"/>
</dbReference>
<evidence type="ECO:0000256" key="4">
    <source>
        <dbReference type="ARBA" id="ARBA00022475"/>
    </source>
</evidence>
<keyword evidence="10" id="KW-0067">ATP-binding</keyword>
<comment type="subcellular location">
    <subcellularLocation>
        <location evidence="2">Cell inner membrane</location>
        <topology evidence="2">Multi-pass membrane protein</topology>
    </subcellularLocation>
</comment>
<evidence type="ECO:0000313" key="18">
    <source>
        <dbReference type="EMBL" id="VAX07904.1"/>
    </source>
</evidence>
<dbReference type="PANTHER" id="PTHR43047:SF72">
    <property type="entry name" value="OSMOSENSING HISTIDINE PROTEIN KINASE SLN1"/>
    <property type="match status" value="1"/>
</dbReference>
<evidence type="ECO:0000256" key="5">
    <source>
        <dbReference type="ARBA" id="ARBA00022519"/>
    </source>
</evidence>
<dbReference type="Gene3D" id="3.40.50.2300">
    <property type="match status" value="3"/>
</dbReference>
<dbReference type="Pfam" id="PF00072">
    <property type="entry name" value="Response_reg"/>
    <property type="match status" value="3"/>
</dbReference>
<organism evidence="18">
    <name type="scientific">hydrothermal vent metagenome</name>
    <dbReference type="NCBI Taxonomy" id="652676"/>
    <lineage>
        <taxon>unclassified sequences</taxon>
        <taxon>metagenomes</taxon>
        <taxon>ecological metagenomes</taxon>
    </lineage>
</organism>
<dbReference type="InterPro" id="IPR003594">
    <property type="entry name" value="HATPase_dom"/>
</dbReference>
<keyword evidence="10" id="KW-0547">Nucleotide-binding</keyword>
<keyword evidence="4" id="KW-1003">Cell membrane</keyword>
<keyword evidence="9" id="KW-0418">Kinase</keyword>
<feature type="domain" description="PAC" evidence="16">
    <location>
        <begin position="468"/>
        <end position="522"/>
    </location>
</feature>
<dbReference type="InterPro" id="IPR000700">
    <property type="entry name" value="PAS-assoc_C"/>
</dbReference>
<evidence type="ECO:0000256" key="9">
    <source>
        <dbReference type="ARBA" id="ARBA00022777"/>
    </source>
</evidence>
<dbReference type="EMBL" id="UOFW01000227">
    <property type="protein sequence ID" value="VAX07904.1"/>
    <property type="molecule type" value="Genomic_DNA"/>
</dbReference>
<dbReference type="InterPro" id="IPR036890">
    <property type="entry name" value="HATPase_C_sf"/>
</dbReference>
<dbReference type="SUPFAM" id="SSF47384">
    <property type="entry name" value="Homodimeric domain of signal transducing histidine kinase"/>
    <property type="match status" value="1"/>
</dbReference>
<feature type="domain" description="Histidine kinase" evidence="13">
    <location>
        <begin position="540"/>
        <end position="768"/>
    </location>
</feature>
<dbReference type="Pfam" id="PF00512">
    <property type="entry name" value="HisKA"/>
    <property type="match status" value="1"/>
</dbReference>
<dbReference type="InterPro" id="IPR011006">
    <property type="entry name" value="CheY-like_superfamily"/>
</dbReference>
<evidence type="ECO:0000256" key="2">
    <source>
        <dbReference type="ARBA" id="ARBA00004429"/>
    </source>
</evidence>
<dbReference type="CDD" id="cd00082">
    <property type="entry name" value="HisKA"/>
    <property type="match status" value="1"/>
</dbReference>
<dbReference type="PROSITE" id="PS50113">
    <property type="entry name" value="PAC"/>
    <property type="match status" value="1"/>
</dbReference>
<feature type="domain" description="HPt" evidence="17">
    <location>
        <begin position="9"/>
        <end position="116"/>
    </location>
</feature>
<dbReference type="Gene3D" id="3.30.450.20">
    <property type="entry name" value="PAS domain"/>
    <property type="match status" value="1"/>
</dbReference>
<dbReference type="CDD" id="cd00130">
    <property type="entry name" value="PAS"/>
    <property type="match status" value="1"/>
</dbReference>
<dbReference type="PROSITE" id="PS50109">
    <property type="entry name" value="HIS_KIN"/>
    <property type="match status" value="1"/>
</dbReference>
<evidence type="ECO:0000259" key="13">
    <source>
        <dbReference type="PROSITE" id="PS50109"/>
    </source>
</evidence>
<dbReference type="NCBIfam" id="TIGR00229">
    <property type="entry name" value="sensory_box"/>
    <property type="match status" value="1"/>
</dbReference>
<dbReference type="InterPro" id="IPR005467">
    <property type="entry name" value="His_kinase_dom"/>
</dbReference>
<dbReference type="PANTHER" id="PTHR43047">
    <property type="entry name" value="TWO-COMPONENT HISTIDINE PROTEIN KINASE"/>
    <property type="match status" value="1"/>
</dbReference>